<proteinExistence type="predicted"/>
<dbReference type="EMBL" id="BAIR01000023">
    <property type="protein sequence ID" value="GAE19451.1"/>
    <property type="molecule type" value="Genomic_DNA"/>
</dbReference>
<evidence type="ECO:0000313" key="2">
    <source>
        <dbReference type="Proteomes" id="UP000018842"/>
    </source>
</evidence>
<gene>
    <name evidence="1" type="ORF">JCM6294_2500</name>
</gene>
<evidence type="ECO:0000313" key="1">
    <source>
        <dbReference type="EMBL" id="GAE19451.1"/>
    </source>
</evidence>
<accession>W4PI30</accession>
<organism evidence="1 2">
    <name type="scientific">Bacteroides pyogenes DSM 20611 = JCM 6294</name>
    <dbReference type="NCBI Taxonomy" id="1121100"/>
    <lineage>
        <taxon>Bacteria</taxon>
        <taxon>Pseudomonadati</taxon>
        <taxon>Bacteroidota</taxon>
        <taxon>Bacteroidia</taxon>
        <taxon>Bacteroidales</taxon>
        <taxon>Bacteroidaceae</taxon>
        <taxon>Bacteroides</taxon>
    </lineage>
</organism>
<comment type="caution">
    <text evidence="1">The sequence shown here is derived from an EMBL/GenBank/DDBJ whole genome shotgun (WGS) entry which is preliminary data.</text>
</comment>
<sequence length="52" mass="5918">MINIVFLLNEHSSFVRQTNKTQTKDEWDTNAGRITCIVETVNCSTEKNNVSS</sequence>
<name>W4PI30_9BACE</name>
<dbReference type="AlphaFoldDB" id="W4PI30"/>
<reference evidence="2" key="1">
    <citation type="journal article" date="2014" name="Genome">
        <title>Draft Genome Sequences of Three Strains of Bacteroides pyogenes Isolated from a Cat and Swine.</title>
        <authorList>
            <person name="Sakamoto M."/>
            <person name="Oshima K."/>
            <person name="Suda W."/>
            <person name="Kitamura K."/>
            <person name="Iida T."/>
            <person name="Hattori M."/>
            <person name="Ohkuma M."/>
        </authorList>
    </citation>
    <scope>NUCLEOTIDE SEQUENCE [LARGE SCALE GENOMIC DNA]</scope>
    <source>
        <strain evidence="2">JCM 6294</strain>
    </source>
</reference>
<dbReference type="Proteomes" id="UP000018842">
    <property type="component" value="Unassembled WGS sequence"/>
</dbReference>
<protein>
    <submittedName>
        <fullName evidence="1">Uncharacterized protein</fullName>
    </submittedName>
</protein>